<comment type="caution">
    <text evidence="1">The sequence shown here is derived from an EMBL/GenBank/DDBJ whole genome shotgun (WGS) entry which is preliminary data.</text>
</comment>
<dbReference type="Proteomes" id="UP000299102">
    <property type="component" value="Unassembled WGS sequence"/>
</dbReference>
<dbReference type="AlphaFoldDB" id="A0A4C1SHU1"/>
<gene>
    <name evidence="1" type="ORF">EVAR_99387_1</name>
</gene>
<evidence type="ECO:0000313" key="2">
    <source>
        <dbReference type="Proteomes" id="UP000299102"/>
    </source>
</evidence>
<dbReference type="EMBL" id="BGZK01003390">
    <property type="protein sequence ID" value="GBP00758.1"/>
    <property type="molecule type" value="Genomic_DNA"/>
</dbReference>
<accession>A0A4C1SHU1</accession>
<sequence>MNRPPPHLMAAIMETFHPFNSFSNEIEETEIANDPNRIVSNKTRSVYVVNKIEGLAQVCRHHCYAILCFRRIRELTLRNIRVNISWGLGSIAAAEAYLSHIYLLQTEGFRPLAIHASLVRGGSCNDPTPVDENVWDRRLSVYPPRHGAEVCRLQVEIFIGRFARGQNRTQRLR</sequence>
<keyword evidence="2" id="KW-1185">Reference proteome</keyword>
<reference evidence="1 2" key="1">
    <citation type="journal article" date="2019" name="Commun. Biol.">
        <title>The bagworm genome reveals a unique fibroin gene that provides high tensile strength.</title>
        <authorList>
            <person name="Kono N."/>
            <person name="Nakamura H."/>
            <person name="Ohtoshi R."/>
            <person name="Tomita M."/>
            <person name="Numata K."/>
            <person name="Arakawa K."/>
        </authorList>
    </citation>
    <scope>NUCLEOTIDE SEQUENCE [LARGE SCALE GENOMIC DNA]</scope>
</reference>
<organism evidence="1 2">
    <name type="scientific">Eumeta variegata</name>
    <name type="common">Bagworm moth</name>
    <name type="synonym">Eumeta japonica</name>
    <dbReference type="NCBI Taxonomy" id="151549"/>
    <lineage>
        <taxon>Eukaryota</taxon>
        <taxon>Metazoa</taxon>
        <taxon>Ecdysozoa</taxon>
        <taxon>Arthropoda</taxon>
        <taxon>Hexapoda</taxon>
        <taxon>Insecta</taxon>
        <taxon>Pterygota</taxon>
        <taxon>Neoptera</taxon>
        <taxon>Endopterygota</taxon>
        <taxon>Lepidoptera</taxon>
        <taxon>Glossata</taxon>
        <taxon>Ditrysia</taxon>
        <taxon>Tineoidea</taxon>
        <taxon>Psychidae</taxon>
        <taxon>Oiketicinae</taxon>
        <taxon>Eumeta</taxon>
    </lineage>
</organism>
<evidence type="ECO:0000313" key="1">
    <source>
        <dbReference type="EMBL" id="GBP00758.1"/>
    </source>
</evidence>
<proteinExistence type="predicted"/>
<name>A0A4C1SHU1_EUMVA</name>
<protein>
    <submittedName>
        <fullName evidence="1">Uncharacterized protein</fullName>
    </submittedName>
</protein>